<reference evidence="3" key="1">
    <citation type="journal article" date="2019" name="Int. J. Syst. Evol. Microbiol.">
        <title>The Global Catalogue of Microorganisms (GCM) 10K type strain sequencing project: providing services to taxonomists for standard genome sequencing and annotation.</title>
        <authorList>
            <consortium name="The Broad Institute Genomics Platform"/>
            <consortium name="The Broad Institute Genome Sequencing Center for Infectious Disease"/>
            <person name="Wu L."/>
            <person name="Ma J."/>
        </authorList>
    </citation>
    <scope>NUCLEOTIDE SEQUENCE [LARGE SCALE GENOMIC DNA]</scope>
    <source>
        <strain evidence="3">KCTC 52237</strain>
    </source>
</reference>
<evidence type="ECO:0000256" key="1">
    <source>
        <dbReference type="SAM" id="SignalP"/>
    </source>
</evidence>
<accession>A0ABV7FEC5</accession>
<organism evidence="2 3">
    <name type="scientific">Cellvibrio fontiphilus</name>
    <dbReference type="NCBI Taxonomy" id="1815559"/>
    <lineage>
        <taxon>Bacteria</taxon>
        <taxon>Pseudomonadati</taxon>
        <taxon>Pseudomonadota</taxon>
        <taxon>Gammaproteobacteria</taxon>
        <taxon>Cellvibrionales</taxon>
        <taxon>Cellvibrionaceae</taxon>
        <taxon>Cellvibrio</taxon>
    </lineage>
</organism>
<name>A0ABV7FEC5_9GAMM</name>
<dbReference type="EMBL" id="JBHRTF010000004">
    <property type="protein sequence ID" value="MFC3115965.1"/>
    <property type="molecule type" value="Genomic_DNA"/>
</dbReference>
<feature type="chain" id="PRO_5045180004" evidence="1">
    <location>
        <begin position="25"/>
        <end position="187"/>
    </location>
</feature>
<evidence type="ECO:0000313" key="2">
    <source>
        <dbReference type="EMBL" id="MFC3115965.1"/>
    </source>
</evidence>
<gene>
    <name evidence="2" type="ORF">ACFODX_10380</name>
</gene>
<proteinExistence type="predicted"/>
<keyword evidence="1" id="KW-0732">Signal</keyword>
<dbReference type="Proteomes" id="UP001595555">
    <property type="component" value="Unassembled WGS sequence"/>
</dbReference>
<evidence type="ECO:0000313" key="3">
    <source>
        <dbReference type="Proteomes" id="UP001595555"/>
    </source>
</evidence>
<feature type="signal peptide" evidence="1">
    <location>
        <begin position="1"/>
        <end position="24"/>
    </location>
</feature>
<keyword evidence="3" id="KW-1185">Reference proteome</keyword>
<comment type="caution">
    <text evidence="2">The sequence shown here is derived from an EMBL/GenBank/DDBJ whole genome shotgun (WGS) entry which is preliminary data.</text>
</comment>
<sequence>MKRIITLSIAALIANILMINTANANECWRIERQLNEAEYRLRQGGNQSYMKMWQKSRDHNAEELPKCLKRFGISNPSISVANGSGAANHQYYANEALVPIDTNNPQLQQVIKTCNYWIQQHNQNADENNRVMRNTACENVNRMRRELSNDKPQEQFTPVRSLKECAKPNNVFDNEVKECMQGLREPK</sequence>
<protein>
    <submittedName>
        <fullName evidence="2">Uncharacterized protein</fullName>
    </submittedName>
</protein>